<dbReference type="InterPro" id="IPR013517">
    <property type="entry name" value="FG-GAP"/>
</dbReference>
<proteinExistence type="predicted"/>
<reference evidence="6" key="1">
    <citation type="journal article" date="2015" name="PLoS Genet.">
        <title>Genome Sequence and Transcriptome Analyses of Chrysochromulina tobin: Metabolic Tools for Enhanced Algal Fitness in the Prominent Order Prymnesiales (Haptophyceae).</title>
        <authorList>
            <person name="Hovde B.T."/>
            <person name="Deodato C.R."/>
            <person name="Hunsperger H.M."/>
            <person name="Ryken S.A."/>
            <person name="Yost W."/>
            <person name="Jha R.K."/>
            <person name="Patterson J."/>
            <person name="Monnat R.J. Jr."/>
            <person name="Barlow S.B."/>
            <person name="Starkenburg S.R."/>
            <person name="Cattolico R.A."/>
        </authorList>
    </citation>
    <scope>NUCLEOTIDE SEQUENCE</scope>
    <source>
        <strain evidence="6">CCMP291</strain>
    </source>
</reference>
<dbReference type="InterPro" id="IPR028994">
    <property type="entry name" value="Integrin_alpha_N"/>
</dbReference>
<keyword evidence="1" id="KW-0732">Signal</keyword>
<dbReference type="Pfam" id="PF13517">
    <property type="entry name" value="FG-GAP_3"/>
    <property type="match status" value="2"/>
</dbReference>
<feature type="domain" description="Tyrosine-protein kinase ephrin type A/B receptor-like" evidence="4">
    <location>
        <begin position="892"/>
        <end position="941"/>
    </location>
</feature>
<feature type="transmembrane region" description="Helical" evidence="3">
    <location>
        <begin position="1272"/>
        <end position="1293"/>
    </location>
</feature>
<dbReference type="SUPFAM" id="SSF57184">
    <property type="entry name" value="Growth factor receptor domain"/>
    <property type="match status" value="4"/>
</dbReference>
<feature type="domain" description="Tyrosine-protein kinase ephrin type A/B receptor-like" evidence="4">
    <location>
        <begin position="823"/>
        <end position="862"/>
    </location>
</feature>
<feature type="transmembrane region" description="Helical" evidence="3">
    <location>
        <begin position="1074"/>
        <end position="1095"/>
    </location>
</feature>
<dbReference type="Pfam" id="PF07699">
    <property type="entry name" value="Ephrin_rec_like"/>
    <property type="match status" value="2"/>
</dbReference>
<dbReference type="PANTHER" id="PTHR47236">
    <property type="entry name" value="GENE, 32742-RELATED-RELATED"/>
    <property type="match status" value="1"/>
</dbReference>
<dbReference type="Gene3D" id="2.130.10.130">
    <property type="entry name" value="Integrin alpha, N-terminal"/>
    <property type="match status" value="1"/>
</dbReference>
<keyword evidence="3" id="KW-0812">Transmembrane</keyword>
<keyword evidence="6" id="KW-1185">Reference proteome</keyword>
<dbReference type="SUPFAM" id="SSF69318">
    <property type="entry name" value="Integrin alpha N-terminal domain"/>
    <property type="match status" value="1"/>
</dbReference>
<organism evidence="5 6">
    <name type="scientific">Chrysochromulina tobinii</name>
    <dbReference type="NCBI Taxonomy" id="1460289"/>
    <lineage>
        <taxon>Eukaryota</taxon>
        <taxon>Haptista</taxon>
        <taxon>Haptophyta</taxon>
        <taxon>Prymnesiophyceae</taxon>
        <taxon>Prymnesiales</taxon>
        <taxon>Chrysochromulinaceae</taxon>
        <taxon>Chrysochromulina</taxon>
    </lineage>
</organism>
<keyword evidence="3" id="KW-0472">Membrane</keyword>
<evidence type="ECO:0000259" key="4">
    <source>
        <dbReference type="Pfam" id="PF07699"/>
    </source>
</evidence>
<keyword evidence="3" id="KW-1133">Transmembrane helix</keyword>
<dbReference type="InterPro" id="IPR009030">
    <property type="entry name" value="Growth_fac_rcpt_cys_sf"/>
</dbReference>
<feature type="region of interest" description="Disordered" evidence="2">
    <location>
        <begin position="1592"/>
        <end position="1615"/>
    </location>
</feature>
<comment type="caution">
    <text evidence="5">The sequence shown here is derived from an EMBL/GenBank/DDBJ whole genome shotgun (WGS) entry which is preliminary data.</text>
</comment>
<feature type="transmembrane region" description="Helical" evidence="3">
    <location>
        <begin position="1451"/>
        <end position="1474"/>
    </location>
</feature>
<feature type="transmembrane region" description="Helical" evidence="3">
    <location>
        <begin position="1507"/>
        <end position="1526"/>
    </location>
</feature>
<feature type="transmembrane region" description="Helical" evidence="3">
    <location>
        <begin position="1324"/>
        <end position="1349"/>
    </location>
</feature>
<sequence length="1615" mass="169465">MDRTAALLSGRATLPPGGSEFTSSIAAADVDGDGDLDVLLGNYGSPSLVLLNAGDGTFPTSIELPGGSASTNSIAAADVDGDGDLDVLLGNDPLYGSASRVLLNAGDGTFPTSIDLPGGSASTFSIVAADVDGDGDLDVLLGNSGGPSLLLPFMRCSEPGTARSRYGNGCVRCPVPSSRRDDGFDVCYECDEHSQLDSDSGKFTSTSNSTACQPCRWGYLCEEGASASQPCPGGTHANQTVLNLTGYLGSLSECIDCPVGTSCSVGSAVALPCAPGTYNNRSRQETCLKCAPGSFQELPGQTSCNPCSTGGYYCAEGAAAALPCPFGTHKNASLSVMTSVDQCVVCPAGTSCSVGSATPRPCLPGSFSAAAGTQSCDLCPRGKFTSMSGNTACQPCERGFLCVEGSSAPQPCPGGTHANQTVLNLTGYLGSLSECVVCPAGTSCSVGSATPRPCLPGSFSAAAGTQSCDLCPRGKFTSTSGNTACQPCTPGFLCVEGSSAPQPCPGGTHANQTVLTLTGYLGSPSECIVCPVGTSCSVGSAVAVPCAPGTYNNQPRQETCLKCAPGSFQELAGQTSCNPCTPGYYCAEGAASPVPCPRGFFNNRTGLESEDGCVPVGFGYWAPTGSEFPIPCPSGFSCPGYLNDKVTNGSQPVILPTGGLTPVVTIETQTVETVTGSLSLNAPLSSFLNNTDLEIQYRQTIAAQLGVPWQDLQIDFSAASPSPPAAGRRLQTSSTIVTYTIVRTVTTNPTNSNAPSNATTSGPPVVTPSFTLNNLDPAVLGAALGVSVANLMAPTATVVQQTVTVIRQRVCPRGFWCTAGLEVACEKGFYNPTTNAASQTACLRCPEFSTTNGTAATNVSQCLCQESFVQQLDAAGNALCVCAPGRELVGGVRCDACKTGTYKDWMGENADRNPLGPQKCLECPVAGTTTVQEGADSVSQCVCKVGTFANLTSAEVIWATNDSSHIAAHAFECKPCARIHSGPGEMTNCTAPGVTLDSIPVTPGHWRQNPRALYVRMCDLEEACLGGGLAGDVSCADGHSGPLCDLCVQDPLHFGGRGEPCQSCSDAGNPMETITFYIIGGVVVLLAFVLAMAICKRRGDKVVDVLFSVTKMEGGVQGMIEEAAGAATKTEGNQLVKETLGLSDAASARLVAAGATFASVVDSLGVKIRILISLSQVVSQLDVIFDITYPAFYTATLEGLKNINIQVNLLPFGCVLPLLDNFFFNFVLKTATPLVLVLLLYVMSKVLRARFGGAESAQRGFGAYLADACSDLWFFIIFLVYPSCSSMTFMFFMRETYDQPGEVYVDLMRADRSIDREGELYQGFTVYAVVMLILYPIGVPFFYGLMFHLERHQLQEMRHIELTRETDFALAKLKAEAAATPEETDAMVRKAMEAHEATGKALAKLRDELPTTQRKLTAGYELRTYWFEIFECVRKILLIGLPIFFPAGSPAQLIFGLIICFLSYGAYCVCAPYVENEDDILAQVAQVVIFFSLVSSLVTNAYPNDPIMSALLPALLAVPVILTVLFEMSLLKYLHRFTEPDDRLFGARGRVEAKSAIRAKWQQHSEKHDSTSRLAFLARELHVVSVTAEAPQVESAGGDASTIMTSTGGHETENL</sequence>
<evidence type="ECO:0000313" key="6">
    <source>
        <dbReference type="Proteomes" id="UP000037460"/>
    </source>
</evidence>
<dbReference type="InterPro" id="IPR011641">
    <property type="entry name" value="Tyr-kin_ephrin_A/B_rcpt-like"/>
</dbReference>
<dbReference type="Proteomes" id="UP000037460">
    <property type="component" value="Unassembled WGS sequence"/>
</dbReference>
<protein>
    <submittedName>
        <fullName evidence="5">Mastigoneme-like protein</fullName>
    </submittedName>
</protein>
<dbReference type="Gene3D" id="2.10.50.10">
    <property type="entry name" value="Tumor Necrosis Factor Receptor, subunit A, domain 2"/>
    <property type="match status" value="6"/>
</dbReference>
<feature type="transmembrane region" description="Helical" evidence="3">
    <location>
        <begin position="1481"/>
        <end position="1501"/>
    </location>
</feature>
<evidence type="ECO:0000256" key="1">
    <source>
        <dbReference type="ARBA" id="ARBA00022729"/>
    </source>
</evidence>
<evidence type="ECO:0000256" key="2">
    <source>
        <dbReference type="SAM" id="MobiDB-lite"/>
    </source>
</evidence>
<dbReference type="SMART" id="SM01411">
    <property type="entry name" value="Ephrin_rec_like"/>
    <property type="match status" value="10"/>
</dbReference>
<gene>
    <name evidence="5" type="ORF">Ctob_008834</name>
</gene>
<dbReference type="PANTHER" id="PTHR47236:SF4">
    <property type="entry name" value="GENE 9195-RELATED"/>
    <property type="match status" value="1"/>
</dbReference>
<evidence type="ECO:0000256" key="3">
    <source>
        <dbReference type="SAM" id="Phobius"/>
    </source>
</evidence>
<dbReference type="EMBL" id="JWZX01002000">
    <property type="protein sequence ID" value="KOO31505.1"/>
    <property type="molecule type" value="Genomic_DNA"/>
</dbReference>
<evidence type="ECO:0000313" key="5">
    <source>
        <dbReference type="EMBL" id="KOO31505.1"/>
    </source>
</evidence>
<accession>A0A0M0JY73</accession>
<feature type="transmembrane region" description="Helical" evidence="3">
    <location>
        <begin position="1425"/>
        <end position="1445"/>
    </location>
</feature>
<name>A0A0M0JY73_9EUKA</name>
<dbReference type="OrthoDB" id="439917at2759"/>